<dbReference type="EMBL" id="CAJJDM010000095">
    <property type="protein sequence ID" value="CAD8093246.1"/>
    <property type="molecule type" value="Genomic_DNA"/>
</dbReference>
<evidence type="ECO:0000313" key="1">
    <source>
        <dbReference type="EMBL" id="CAD8093246.1"/>
    </source>
</evidence>
<sequence>MQNESSQQYGRIWKVVGLKSKFQTLRNMWIELNYVYKIYETLVILSQYKHLLEVVKILIIKDQVMKYYKATKENKRKYKMMNRKFNIIDKEIILRDNFVFYKNQSLNFYSLSIYDILNIIEKIIKNIQYADSERTKKEQLSKVPVTISFIHSLQQTLLLLGRLISLNFIKIFMKILKRNSEVGMIQNSYKKGFWCVSFALKLEIQLIKEKEKQYKQGRKAQSFYLNKYSKKVE</sequence>
<accession>A0A8S1NTH4</accession>
<proteinExistence type="predicted"/>
<dbReference type="AlphaFoldDB" id="A0A8S1NTH4"/>
<organism evidence="1 2">
    <name type="scientific">Paramecium primaurelia</name>
    <dbReference type="NCBI Taxonomy" id="5886"/>
    <lineage>
        <taxon>Eukaryota</taxon>
        <taxon>Sar</taxon>
        <taxon>Alveolata</taxon>
        <taxon>Ciliophora</taxon>
        <taxon>Intramacronucleata</taxon>
        <taxon>Oligohymenophorea</taxon>
        <taxon>Peniculida</taxon>
        <taxon>Parameciidae</taxon>
        <taxon>Paramecium</taxon>
    </lineage>
</organism>
<protein>
    <submittedName>
        <fullName evidence="1">Uncharacterized protein</fullName>
    </submittedName>
</protein>
<reference evidence="1" key="1">
    <citation type="submission" date="2021-01" db="EMBL/GenBank/DDBJ databases">
        <authorList>
            <consortium name="Genoscope - CEA"/>
            <person name="William W."/>
        </authorList>
    </citation>
    <scope>NUCLEOTIDE SEQUENCE</scope>
</reference>
<dbReference type="Proteomes" id="UP000688137">
    <property type="component" value="Unassembled WGS sequence"/>
</dbReference>
<name>A0A8S1NTH4_PARPR</name>
<evidence type="ECO:0000313" key="2">
    <source>
        <dbReference type="Proteomes" id="UP000688137"/>
    </source>
</evidence>
<comment type="caution">
    <text evidence="1">The sequence shown here is derived from an EMBL/GenBank/DDBJ whole genome shotgun (WGS) entry which is preliminary data.</text>
</comment>
<keyword evidence="2" id="KW-1185">Reference proteome</keyword>
<gene>
    <name evidence="1" type="ORF">PPRIM_AZ9-3.1.T0920197</name>
</gene>